<dbReference type="EnsemblPlants" id="KQL26373">
    <property type="protein sequence ID" value="KQL26373"/>
    <property type="gene ID" value="SETIT_033569mg"/>
</dbReference>
<dbReference type="EMBL" id="AGNK02001303">
    <property type="status" value="NOT_ANNOTATED_CDS"/>
    <property type="molecule type" value="Genomic_DNA"/>
</dbReference>
<name>K4A3W6_SETIT</name>
<dbReference type="AlphaFoldDB" id="K4A3W6"/>
<sequence>MFIKETYYTKTTKRIIVLLYTVENGGFRNLCYFSSHVLKRWFSKTLL</sequence>
<evidence type="ECO:0000313" key="1">
    <source>
        <dbReference type="EnsemblPlants" id="KQL26373"/>
    </source>
</evidence>
<dbReference type="Proteomes" id="UP000004995">
    <property type="component" value="Unassembled WGS sequence"/>
</dbReference>
<evidence type="ECO:0000313" key="2">
    <source>
        <dbReference type="Proteomes" id="UP000004995"/>
    </source>
</evidence>
<accession>K4A3W6</accession>
<dbReference type="InParanoid" id="K4A3W6"/>
<dbReference type="HOGENOM" id="CLU_3176318_0_0_1"/>
<protein>
    <submittedName>
        <fullName evidence="1">Uncharacterized protein</fullName>
    </submittedName>
</protein>
<reference evidence="2" key="1">
    <citation type="journal article" date="2012" name="Nat. Biotechnol.">
        <title>Reference genome sequence of the model plant Setaria.</title>
        <authorList>
            <person name="Bennetzen J.L."/>
            <person name="Schmutz J."/>
            <person name="Wang H."/>
            <person name="Percifield R."/>
            <person name="Hawkins J."/>
            <person name="Pontaroli A.C."/>
            <person name="Estep M."/>
            <person name="Feng L."/>
            <person name="Vaughn J.N."/>
            <person name="Grimwood J."/>
            <person name="Jenkins J."/>
            <person name="Barry K."/>
            <person name="Lindquist E."/>
            <person name="Hellsten U."/>
            <person name="Deshpande S."/>
            <person name="Wang X."/>
            <person name="Wu X."/>
            <person name="Mitros T."/>
            <person name="Triplett J."/>
            <person name="Yang X."/>
            <person name="Ye C.Y."/>
            <person name="Mauro-Herrera M."/>
            <person name="Wang L."/>
            <person name="Li P."/>
            <person name="Sharma M."/>
            <person name="Sharma R."/>
            <person name="Ronald P.C."/>
            <person name="Panaud O."/>
            <person name="Kellogg E.A."/>
            <person name="Brutnell T.P."/>
            <person name="Doust A.N."/>
            <person name="Tuskan G.A."/>
            <person name="Rokhsar D."/>
            <person name="Devos K.M."/>
        </authorList>
    </citation>
    <scope>NUCLEOTIDE SEQUENCE [LARGE SCALE GENOMIC DNA]</scope>
    <source>
        <strain evidence="2">cv. Yugu1</strain>
    </source>
</reference>
<keyword evidence="2" id="KW-1185">Reference proteome</keyword>
<organism evidence="1 2">
    <name type="scientific">Setaria italica</name>
    <name type="common">Foxtail millet</name>
    <name type="synonym">Panicum italicum</name>
    <dbReference type="NCBI Taxonomy" id="4555"/>
    <lineage>
        <taxon>Eukaryota</taxon>
        <taxon>Viridiplantae</taxon>
        <taxon>Streptophyta</taxon>
        <taxon>Embryophyta</taxon>
        <taxon>Tracheophyta</taxon>
        <taxon>Spermatophyta</taxon>
        <taxon>Magnoliopsida</taxon>
        <taxon>Liliopsida</taxon>
        <taxon>Poales</taxon>
        <taxon>Poaceae</taxon>
        <taxon>PACMAD clade</taxon>
        <taxon>Panicoideae</taxon>
        <taxon>Panicodae</taxon>
        <taxon>Paniceae</taxon>
        <taxon>Cenchrinae</taxon>
        <taxon>Setaria</taxon>
    </lineage>
</organism>
<proteinExistence type="predicted"/>
<dbReference type="Gramene" id="KQL26373">
    <property type="protein sequence ID" value="KQL26373"/>
    <property type="gene ID" value="SETIT_033569mg"/>
</dbReference>
<reference evidence="1" key="2">
    <citation type="submission" date="2018-08" db="UniProtKB">
        <authorList>
            <consortium name="EnsemblPlants"/>
        </authorList>
    </citation>
    <scope>IDENTIFICATION</scope>
    <source>
        <strain evidence="1">Yugu1</strain>
    </source>
</reference>